<feature type="region of interest" description="Disordered" evidence="13">
    <location>
        <begin position="1"/>
        <end position="31"/>
    </location>
</feature>
<feature type="compositionally biased region" description="Pro residues" evidence="13">
    <location>
        <begin position="9"/>
        <end position="18"/>
    </location>
</feature>
<dbReference type="Proteomes" id="UP001165122">
    <property type="component" value="Unassembled WGS sequence"/>
</dbReference>
<keyword evidence="9" id="KW-0249">Electron transport</keyword>
<evidence type="ECO:0000256" key="11">
    <source>
        <dbReference type="ARBA" id="ARBA00023136"/>
    </source>
</evidence>
<dbReference type="GO" id="GO:0005743">
    <property type="term" value="C:mitochondrial inner membrane"/>
    <property type="evidence" value="ECO:0007669"/>
    <property type="project" value="UniProtKB-SubCell"/>
</dbReference>
<evidence type="ECO:0000256" key="8">
    <source>
        <dbReference type="ARBA" id="ARBA00022792"/>
    </source>
</evidence>
<evidence type="ECO:0000256" key="4">
    <source>
        <dbReference type="ARBA" id="ARBA00008006"/>
    </source>
</evidence>
<organism evidence="14 15">
    <name type="scientific">Triparma laevis f. longispina</name>
    <dbReference type="NCBI Taxonomy" id="1714387"/>
    <lineage>
        <taxon>Eukaryota</taxon>
        <taxon>Sar</taxon>
        <taxon>Stramenopiles</taxon>
        <taxon>Ochrophyta</taxon>
        <taxon>Bolidophyceae</taxon>
        <taxon>Parmales</taxon>
        <taxon>Triparmaceae</taxon>
        <taxon>Triparma</taxon>
    </lineage>
</organism>
<comment type="similarity">
    <text evidence="4">Belongs to the complex I NDUFB7 subunit family.</text>
</comment>
<evidence type="ECO:0000313" key="15">
    <source>
        <dbReference type="Proteomes" id="UP001165122"/>
    </source>
</evidence>
<evidence type="ECO:0000256" key="1">
    <source>
        <dbReference type="ARBA" id="ARBA00003195"/>
    </source>
</evidence>
<comment type="caution">
    <text evidence="14">The sequence shown here is derived from an EMBL/GenBank/DDBJ whole genome shotgun (WGS) entry which is preliminary data.</text>
</comment>
<comment type="function">
    <text evidence="1">Accessory subunit of the mitochondrial membrane respiratory chain NADH dehydrogenase (Complex I), that is believed not to be involved in catalysis. Complex I functions in the transfer of electrons from NADH to the respiratory chain. The immediate electron acceptor for the enzyme is believed to be ubiquinone.</text>
</comment>
<dbReference type="PANTHER" id="PTHR20900:SF0">
    <property type="entry name" value="NADH DEHYDROGENASE [UBIQUINONE] 1 BETA SUBCOMPLEX SUBUNIT 7"/>
    <property type="match status" value="1"/>
</dbReference>
<name>A0A9W7EAI5_9STRA</name>
<keyword evidence="8" id="KW-0999">Mitochondrion inner membrane</keyword>
<evidence type="ECO:0000256" key="3">
    <source>
        <dbReference type="ARBA" id="ARBA00004637"/>
    </source>
</evidence>
<evidence type="ECO:0000256" key="2">
    <source>
        <dbReference type="ARBA" id="ARBA00004569"/>
    </source>
</evidence>
<keyword evidence="15" id="KW-1185">Reference proteome</keyword>
<evidence type="ECO:0000256" key="10">
    <source>
        <dbReference type="ARBA" id="ARBA00023128"/>
    </source>
</evidence>
<reference evidence="15" key="1">
    <citation type="journal article" date="2023" name="Commun. Biol.">
        <title>Genome analysis of Parmales, the sister group of diatoms, reveals the evolutionary specialization of diatoms from phago-mixotrophs to photoautotrophs.</title>
        <authorList>
            <person name="Ban H."/>
            <person name="Sato S."/>
            <person name="Yoshikawa S."/>
            <person name="Yamada K."/>
            <person name="Nakamura Y."/>
            <person name="Ichinomiya M."/>
            <person name="Sato N."/>
            <person name="Blanc-Mathieu R."/>
            <person name="Endo H."/>
            <person name="Kuwata A."/>
            <person name="Ogata H."/>
        </authorList>
    </citation>
    <scope>NUCLEOTIDE SEQUENCE [LARGE SCALE GENOMIC DNA]</scope>
    <source>
        <strain evidence="15">NIES 3700</strain>
    </source>
</reference>
<dbReference type="EMBL" id="BRXW01000600">
    <property type="protein sequence ID" value="GMH68938.1"/>
    <property type="molecule type" value="Genomic_DNA"/>
</dbReference>
<dbReference type="GO" id="GO:0005758">
    <property type="term" value="C:mitochondrial intermembrane space"/>
    <property type="evidence" value="ECO:0007669"/>
    <property type="project" value="UniProtKB-SubCell"/>
</dbReference>
<dbReference type="Pfam" id="PF05676">
    <property type="entry name" value="NDUF_B7"/>
    <property type="match status" value="1"/>
</dbReference>
<keyword evidence="11" id="KW-0472">Membrane</keyword>
<evidence type="ECO:0000256" key="9">
    <source>
        <dbReference type="ARBA" id="ARBA00022982"/>
    </source>
</evidence>
<evidence type="ECO:0000256" key="12">
    <source>
        <dbReference type="ARBA" id="ARBA00023157"/>
    </source>
</evidence>
<dbReference type="PANTHER" id="PTHR20900">
    <property type="entry name" value="NADH:UBIQUINONE OXIDOREDUCTASE B18-LIKE SUBUNIT"/>
    <property type="match status" value="1"/>
</dbReference>
<accession>A0A9W7EAI5</accession>
<keyword evidence="12" id="KW-1015">Disulfide bond</keyword>
<evidence type="ECO:0000256" key="6">
    <source>
        <dbReference type="ARBA" id="ARBA00022448"/>
    </source>
</evidence>
<evidence type="ECO:0000256" key="13">
    <source>
        <dbReference type="SAM" id="MobiDB-lite"/>
    </source>
</evidence>
<dbReference type="AlphaFoldDB" id="A0A9W7EAI5"/>
<proteinExistence type="inferred from homology"/>
<sequence>MGGHGHSSTPPPPGPHSPTPTYNQSHEAMSAARLPLSHRDTCAHLLIPLNFCRRQTFYMPSQCGHERHIYEECEYNAYLQRVNMKSELQKK</sequence>
<dbReference type="OrthoDB" id="268414at2759"/>
<keyword evidence="10" id="KW-0496">Mitochondrion</keyword>
<keyword evidence="7" id="KW-0679">Respiratory chain</keyword>
<keyword evidence="6" id="KW-0813">Transport</keyword>
<comment type="subcellular location">
    <subcellularLocation>
        <location evidence="3">Mitochondrion inner membrane</location>
        <topology evidence="3">Peripheral membrane protein</topology>
    </subcellularLocation>
    <subcellularLocation>
        <location evidence="2">Mitochondrion intermembrane space</location>
    </subcellularLocation>
</comment>
<evidence type="ECO:0000256" key="7">
    <source>
        <dbReference type="ARBA" id="ARBA00022660"/>
    </source>
</evidence>
<evidence type="ECO:0000313" key="14">
    <source>
        <dbReference type="EMBL" id="GMH68938.1"/>
    </source>
</evidence>
<dbReference type="InterPro" id="IPR008698">
    <property type="entry name" value="NDUB7"/>
</dbReference>
<protein>
    <recommendedName>
        <fullName evidence="5">NADH dehydrogenase [ubiquinone] 1 beta subcomplex subunit 7</fullName>
    </recommendedName>
</protein>
<gene>
    <name evidence="14" type="ORF">TrLO_g1251</name>
</gene>
<evidence type="ECO:0000256" key="5">
    <source>
        <dbReference type="ARBA" id="ARBA00018677"/>
    </source>
</evidence>